<dbReference type="OrthoDB" id="73901at2759"/>
<keyword evidence="5 6" id="KW-0472">Membrane</keyword>
<feature type="transmembrane region" description="Helical" evidence="6">
    <location>
        <begin position="90"/>
        <end position="108"/>
    </location>
</feature>
<evidence type="ECO:0000256" key="6">
    <source>
        <dbReference type="RuleBase" id="RU367022"/>
    </source>
</evidence>
<keyword evidence="6" id="KW-0406">Ion transport</keyword>
<keyword evidence="3 6" id="KW-0187">Copper transport</keyword>
<feature type="transmembrane region" description="Helical" evidence="6">
    <location>
        <begin position="49"/>
        <end position="69"/>
    </location>
</feature>
<evidence type="ECO:0000313" key="8">
    <source>
        <dbReference type="Proteomes" id="UP000541444"/>
    </source>
</evidence>
<evidence type="ECO:0000313" key="7">
    <source>
        <dbReference type="EMBL" id="KAF6161061.1"/>
    </source>
</evidence>
<dbReference type="PANTHER" id="PTHR12483">
    <property type="entry name" value="SOLUTE CARRIER FAMILY 31 COPPER TRANSPORTERS"/>
    <property type="match status" value="1"/>
</dbReference>
<dbReference type="GO" id="GO:0005886">
    <property type="term" value="C:plasma membrane"/>
    <property type="evidence" value="ECO:0007669"/>
    <property type="project" value="TreeGrafter"/>
</dbReference>
<keyword evidence="6" id="KW-0813">Transport</keyword>
<accession>A0A7J7N1J3</accession>
<dbReference type="AlphaFoldDB" id="A0A7J7N1J3"/>
<comment type="caution">
    <text evidence="7">The sequence shown here is derived from an EMBL/GenBank/DDBJ whole genome shotgun (WGS) entry which is preliminary data.</text>
</comment>
<reference evidence="7 8" key="1">
    <citation type="journal article" date="2020" name="IScience">
        <title>Genome Sequencing of the Endangered Kingdonia uniflora (Circaeasteraceae, Ranunculales) Reveals Potential Mechanisms of Evolutionary Specialization.</title>
        <authorList>
            <person name="Sun Y."/>
            <person name="Deng T."/>
            <person name="Zhang A."/>
            <person name="Moore M.J."/>
            <person name="Landis J.B."/>
            <person name="Lin N."/>
            <person name="Zhang H."/>
            <person name="Zhang X."/>
            <person name="Huang J."/>
            <person name="Zhang X."/>
            <person name="Sun H."/>
            <person name="Wang H."/>
        </authorList>
    </citation>
    <scope>NUCLEOTIDE SEQUENCE [LARGE SCALE GENOMIC DNA]</scope>
    <source>
        <strain evidence="7">TB1705</strain>
        <tissue evidence="7">Leaf</tissue>
    </source>
</reference>
<evidence type="ECO:0000256" key="3">
    <source>
        <dbReference type="ARBA" id="ARBA00022796"/>
    </source>
</evidence>
<evidence type="ECO:0000256" key="2">
    <source>
        <dbReference type="ARBA" id="ARBA00022692"/>
    </source>
</evidence>
<name>A0A7J7N1J3_9MAGN</name>
<evidence type="ECO:0000256" key="5">
    <source>
        <dbReference type="ARBA" id="ARBA00023136"/>
    </source>
</evidence>
<proteinExistence type="inferred from homology"/>
<keyword evidence="4 6" id="KW-1133">Transmembrane helix</keyword>
<comment type="similarity">
    <text evidence="1 6">Belongs to the copper transporter (Ctr) (TC 1.A.56) family. SLC31A subfamily.</text>
</comment>
<organism evidence="7 8">
    <name type="scientific">Kingdonia uniflora</name>
    <dbReference type="NCBI Taxonomy" id="39325"/>
    <lineage>
        <taxon>Eukaryota</taxon>
        <taxon>Viridiplantae</taxon>
        <taxon>Streptophyta</taxon>
        <taxon>Embryophyta</taxon>
        <taxon>Tracheophyta</taxon>
        <taxon>Spermatophyta</taxon>
        <taxon>Magnoliopsida</taxon>
        <taxon>Ranunculales</taxon>
        <taxon>Circaeasteraceae</taxon>
        <taxon>Kingdonia</taxon>
    </lineage>
</organism>
<dbReference type="InterPro" id="IPR007274">
    <property type="entry name" value="Cop_transporter"/>
</dbReference>
<keyword evidence="6" id="KW-0186">Copper</keyword>
<dbReference type="Proteomes" id="UP000541444">
    <property type="component" value="Unassembled WGS sequence"/>
</dbReference>
<gene>
    <name evidence="7" type="ORF">GIB67_007702</name>
</gene>
<comment type="subcellular location">
    <subcellularLocation>
        <location evidence="6">Membrane</location>
        <topology evidence="6">Multi-pass membrane protein</topology>
    </subcellularLocation>
</comment>
<dbReference type="EMBL" id="JACGCM010001144">
    <property type="protein sequence ID" value="KAF6161061.1"/>
    <property type="molecule type" value="Genomic_DNA"/>
</dbReference>
<dbReference type="PANTHER" id="PTHR12483:SF24">
    <property type="entry name" value="COPPER TRANSPORTER 2-RELATED"/>
    <property type="match status" value="1"/>
</dbReference>
<keyword evidence="2 6" id="KW-0812">Transmembrane</keyword>
<keyword evidence="8" id="KW-1185">Reference proteome</keyword>
<dbReference type="Pfam" id="PF04145">
    <property type="entry name" value="Ctr"/>
    <property type="match status" value="2"/>
</dbReference>
<dbReference type="GO" id="GO:0005375">
    <property type="term" value="F:copper ion transmembrane transporter activity"/>
    <property type="evidence" value="ECO:0007669"/>
    <property type="project" value="UniProtKB-UniRule"/>
</dbReference>
<evidence type="ECO:0000256" key="4">
    <source>
        <dbReference type="ARBA" id="ARBA00022989"/>
    </source>
</evidence>
<sequence length="153" mass="17062">MDHGGGMMETNTTNGTTPVHHKMMMMHMTFFWGSHAEILFSGWPGTRPGMYVLALFFVFILAVVVEYLSHSHLIKEKNNSNHLVGGLTQTLMHAVRIGLSYLVMLAVMSFNTGIFIAVVGGHSVGFLVFGSRVFKRTEIPPYEKRTDLPPMTC</sequence>
<evidence type="ECO:0000256" key="1">
    <source>
        <dbReference type="ARBA" id="ARBA00006921"/>
    </source>
</evidence>
<protein>
    <recommendedName>
        <fullName evidence="6">Copper transport protein</fullName>
    </recommendedName>
</protein>